<keyword evidence="1" id="KW-0472">Membrane</keyword>
<dbReference type="AlphaFoldDB" id="A0A7D3XY14"/>
<feature type="transmembrane region" description="Helical" evidence="1">
    <location>
        <begin position="47"/>
        <end position="67"/>
    </location>
</feature>
<proteinExistence type="predicted"/>
<dbReference type="Proteomes" id="UP000500961">
    <property type="component" value="Chromosome"/>
</dbReference>
<keyword evidence="1" id="KW-1133">Transmembrane helix</keyword>
<accession>A0A7D3XY14</accession>
<keyword evidence="3" id="KW-1185">Reference proteome</keyword>
<dbReference type="KEGG" id="ttz:FHG85_00305"/>
<name>A0A7D3XY14_9BACT</name>
<sequence length="127" mass="14288">MITNEQESIKKIMEYSVEDAPAELKQMVMSRVEQEVDYSPRAVGYSWIIPLIAILVFSLVIAGFMLLDGEQVKNSAIVRSIMNMVYSPLPWILISSLGLFLALDSVIPDLINYFFGNRIQGADKQSL</sequence>
<dbReference type="RefSeq" id="WP_173072289.1">
    <property type="nucleotide sequence ID" value="NZ_CP041345.1"/>
</dbReference>
<organism evidence="2 3">
    <name type="scientific">Tenuifilum thalassicum</name>
    <dbReference type="NCBI Taxonomy" id="2590900"/>
    <lineage>
        <taxon>Bacteria</taxon>
        <taxon>Pseudomonadati</taxon>
        <taxon>Bacteroidota</taxon>
        <taxon>Bacteroidia</taxon>
        <taxon>Bacteroidales</taxon>
        <taxon>Tenuifilaceae</taxon>
        <taxon>Tenuifilum</taxon>
    </lineage>
</organism>
<dbReference type="EMBL" id="CP041345">
    <property type="protein sequence ID" value="QKG78773.1"/>
    <property type="molecule type" value="Genomic_DNA"/>
</dbReference>
<gene>
    <name evidence="2" type="ORF">FHG85_00305</name>
</gene>
<keyword evidence="1" id="KW-0812">Transmembrane</keyword>
<reference evidence="2 3" key="1">
    <citation type="submission" date="2019-07" db="EMBL/GenBank/DDBJ databases">
        <title>Thalassofilum flectens gen. nov., sp. nov., a novel moderate thermophilic anaerobe from a shallow sea hot spring in Kunashir Island (Russia), representing a new family in the order Bacteroidales, and proposal of Thalassofilacea fam. nov.</title>
        <authorList>
            <person name="Kochetkova T.V."/>
            <person name="Podosokorskaya O.A."/>
            <person name="Novikov A."/>
            <person name="Elcheninov A.G."/>
            <person name="Toshchakov S.V."/>
            <person name="Kublanov I.V."/>
        </authorList>
    </citation>
    <scope>NUCLEOTIDE SEQUENCE [LARGE SCALE GENOMIC DNA]</scope>
    <source>
        <strain evidence="2 3">38-H</strain>
    </source>
</reference>
<evidence type="ECO:0000313" key="3">
    <source>
        <dbReference type="Proteomes" id="UP000500961"/>
    </source>
</evidence>
<evidence type="ECO:0000313" key="2">
    <source>
        <dbReference type="EMBL" id="QKG78773.1"/>
    </source>
</evidence>
<evidence type="ECO:0000256" key="1">
    <source>
        <dbReference type="SAM" id="Phobius"/>
    </source>
</evidence>
<feature type="transmembrane region" description="Helical" evidence="1">
    <location>
        <begin position="88"/>
        <end position="107"/>
    </location>
</feature>
<protein>
    <submittedName>
        <fullName evidence="2">Uncharacterized protein</fullName>
    </submittedName>
</protein>